<dbReference type="InterPro" id="IPR029045">
    <property type="entry name" value="ClpP/crotonase-like_dom_sf"/>
</dbReference>
<comment type="pathway">
    <text evidence="3">Lipid metabolism; fatty acid beta-oxidation.</text>
</comment>
<keyword evidence="8" id="KW-1185">Reference proteome</keyword>
<dbReference type="Proteomes" id="UP001367508">
    <property type="component" value="Unassembled WGS sequence"/>
</dbReference>
<dbReference type="Pfam" id="PF00378">
    <property type="entry name" value="ECH_1"/>
    <property type="match status" value="1"/>
</dbReference>
<reference evidence="7 8" key="1">
    <citation type="submission" date="2024-01" db="EMBL/GenBank/DDBJ databases">
        <title>The genomes of 5 underutilized Papilionoideae crops provide insights into root nodulation and disease resistanc.</title>
        <authorList>
            <person name="Jiang F."/>
        </authorList>
    </citation>
    <scope>NUCLEOTIDE SEQUENCE [LARGE SCALE GENOMIC DNA]</scope>
    <source>
        <strain evidence="7">LVBAO_FW01</strain>
        <tissue evidence="7">Leaves</tissue>
    </source>
</reference>
<evidence type="ECO:0000256" key="2">
    <source>
        <dbReference type="ARBA" id="ARBA00000765"/>
    </source>
</evidence>
<dbReference type="CDD" id="cd06558">
    <property type="entry name" value="crotonase-like"/>
    <property type="match status" value="1"/>
</dbReference>
<comment type="catalytic activity">
    <reaction evidence="2">
        <text>a (3E)-enoyl-CoA = a 4-saturated (2E)-enoyl-CoA</text>
        <dbReference type="Rhea" id="RHEA:45228"/>
        <dbReference type="ChEBI" id="CHEBI:58521"/>
        <dbReference type="ChEBI" id="CHEBI:85097"/>
        <dbReference type="EC" id="5.3.3.8"/>
    </reaction>
</comment>
<dbReference type="Gene3D" id="3.90.226.10">
    <property type="entry name" value="2-enoyl-CoA Hydratase, Chain A, domain 1"/>
    <property type="match status" value="1"/>
</dbReference>
<sequence>MDKKENECGLEKRGNVWVLTLTGDKQHRLNPTLINSLLSILSKLSSQATPGSVLLTTAHGRFFSNGFDLPWARAAASPSAAVDRLQSMVDSLKPVAAALMSLPMPTIAAVNGHASAAGFLLAICHDYMLMRSDHGVLYMPEVDLGLPIPDYFTAVMRSKIGSAATLRDLLLGGAKVKAAEAVKMGIVDWAHDSTEKVVEAAMRLGEELAQRKWVGEVYADIRKSLYPEACGVLGLTQKMIVSKI</sequence>
<proteinExistence type="inferred from homology"/>
<dbReference type="InterPro" id="IPR001753">
    <property type="entry name" value="Enoyl-CoA_hydra/iso"/>
</dbReference>
<comment type="caution">
    <text evidence="7">The sequence shown here is derived from an EMBL/GenBank/DDBJ whole genome shotgun (WGS) entry which is preliminary data.</text>
</comment>
<dbReference type="GO" id="GO:0005777">
    <property type="term" value="C:peroxisome"/>
    <property type="evidence" value="ECO:0007669"/>
    <property type="project" value="TreeGrafter"/>
</dbReference>
<organism evidence="7 8">
    <name type="scientific">Canavalia gladiata</name>
    <name type="common">Sword bean</name>
    <name type="synonym">Dolichos gladiatus</name>
    <dbReference type="NCBI Taxonomy" id="3824"/>
    <lineage>
        <taxon>Eukaryota</taxon>
        <taxon>Viridiplantae</taxon>
        <taxon>Streptophyta</taxon>
        <taxon>Embryophyta</taxon>
        <taxon>Tracheophyta</taxon>
        <taxon>Spermatophyta</taxon>
        <taxon>Magnoliopsida</taxon>
        <taxon>eudicotyledons</taxon>
        <taxon>Gunneridae</taxon>
        <taxon>Pentapetalae</taxon>
        <taxon>rosids</taxon>
        <taxon>fabids</taxon>
        <taxon>Fabales</taxon>
        <taxon>Fabaceae</taxon>
        <taxon>Papilionoideae</taxon>
        <taxon>50 kb inversion clade</taxon>
        <taxon>NPAAA clade</taxon>
        <taxon>indigoferoid/millettioid clade</taxon>
        <taxon>Phaseoleae</taxon>
        <taxon>Canavalia</taxon>
    </lineage>
</organism>
<evidence type="ECO:0000313" key="8">
    <source>
        <dbReference type="Proteomes" id="UP001367508"/>
    </source>
</evidence>
<evidence type="ECO:0000313" key="7">
    <source>
        <dbReference type="EMBL" id="KAK7327928.1"/>
    </source>
</evidence>
<accession>A0AAN9L531</accession>
<protein>
    <recommendedName>
        <fullName evidence="5">Delta(3)-Delta(2)-enoyl-CoA isomerase</fullName>
        <ecNumber evidence="5">5.3.3.8</ecNumber>
    </recommendedName>
</protein>
<dbReference type="SUPFAM" id="SSF52096">
    <property type="entry name" value="ClpP/crotonase"/>
    <property type="match status" value="1"/>
</dbReference>
<dbReference type="AlphaFoldDB" id="A0AAN9L531"/>
<dbReference type="EC" id="5.3.3.8" evidence="5"/>
<evidence type="ECO:0000256" key="5">
    <source>
        <dbReference type="ARBA" id="ARBA00012064"/>
    </source>
</evidence>
<evidence type="ECO:0000256" key="4">
    <source>
        <dbReference type="ARBA" id="ARBA00005254"/>
    </source>
</evidence>
<dbReference type="GO" id="GO:0006635">
    <property type="term" value="P:fatty acid beta-oxidation"/>
    <property type="evidence" value="ECO:0007669"/>
    <property type="project" value="TreeGrafter"/>
</dbReference>
<evidence type="ECO:0000256" key="3">
    <source>
        <dbReference type="ARBA" id="ARBA00005005"/>
    </source>
</evidence>
<dbReference type="GO" id="GO:0004165">
    <property type="term" value="F:delta(3)-delta(2)-enoyl-CoA isomerase activity"/>
    <property type="evidence" value="ECO:0007669"/>
    <property type="project" value="UniProtKB-EC"/>
</dbReference>
<dbReference type="PANTHER" id="PTHR11941:SF75">
    <property type="entry name" value="ENOYL-COA HYDRATASE_ISOMERASE FAMILY PROTEIN"/>
    <property type="match status" value="1"/>
</dbReference>
<dbReference type="PANTHER" id="PTHR11941">
    <property type="entry name" value="ENOYL-COA HYDRATASE-RELATED"/>
    <property type="match status" value="1"/>
</dbReference>
<dbReference type="FunFam" id="3.90.226.10:FF:000049">
    <property type="entry name" value="Enoyl-CoA delta isomerase 3"/>
    <property type="match status" value="1"/>
</dbReference>
<keyword evidence="6" id="KW-0443">Lipid metabolism</keyword>
<comment type="catalytic activity">
    <reaction evidence="1">
        <text>a (3Z)-enoyl-CoA = a 4-saturated (2E)-enoyl-CoA</text>
        <dbReference type="Rhea" id="RHEA:45900"/>
        <dbReference type="ChEBI" id="CHEBI:85097"/>
        <dbReference type="ChEBI" id="CHEBI:85489"/>
        <dbReference type="EC" id="5.3.3.8"/>
    </reaction>
</comment>
<evidence type="ECO:0000256" key="1">
    <source>
        <dbReference type="ARBA" id="ARBA00000452"/>
    </source>
</evidence>
<comment type="similarity">
    <text evidence="4">Belongs to the enoyl-CoA hydratase/isomerase family.</text>
</comment>
<dbReference type="EMBL" id="JAYMYQ010000005">
    <property type="protein sequence ID" value="KAK7327928.1"/>
    <property type="molecule type" value="Genomic_DNA"/>
</dbReference>
<evidence type="ECO:0000256" key="6">
    <source>
        <dbReference type="ARBA" id="ARBA00023098"/>
    </source>
</evidence>
<name>A0AAN9L531_CANGL</name>
<gene>
    <name evidence="7" type="ORF">VNO77_22021</name>
</gene>